<dbReference type="SUPFAM" id="SSF47576">
    <property type="entry name" value="Calponin-homology domain, CH-domain"/>
    <property type="match status" value="1"/>
</dbReference>
<dbReference type="Pfam" id="PF08263">
    <property type="entry name" value="LRRNT_2"/>
    <property type="match status" value="1"/>
</dbReference>
<dbReference type="Pfam" id="PF00560">
    <property type="entry name" value="LRR_1"/>
    <property type="match status" value="2"/>
</dbReference>
<feature type="transmembrane region" description="Helical" evidence="12">
    <location>
        <begin position="350"/>
        <end position="373"/>
    </location>
</feature>
<keyword evidence="7" id="KW-0677">Repeat</keyword>
<feature type="compositionally biased region" description="Basic and acidic residues" evidence="11">
    <location>
        <begin position="442"/>
        <end position="451"/>
    </location>
</feature>
<evidence type="ECO:0000256" key="3">
    <source>
        <dbReference type="ARBA" id="ARBA00022553"/>
    </source>
</evidence>
<dbReference type="FunFam" id="3.80.10.10:FF:000275">
    <property type="entry name" value="Leucine-rich repeat receptor-like protein kinase"/>
    <property type="match status" value="1"/>
</dbReference>
<protein>
    <submittedName>
        <fullName evidence="14">LRR receptor-like serine/threonine-protein kinase</fullName>
    </submittedName>
</protein>
<keyword evidence="9 12" id="KW-0472">Membrane</keyword>
<keyword evidence="8 12" id="KW-1133">Transmembrane helix</keyword>
<evidence type="ECO:0000256" key="4">
    <source>
        <dbReference type="ARBA" id="ARBA00022614"/>
    </source>
</evidence>
<keyword evidence="6" id="KW-0732">Signal</keyword>
<dbReference type="Gene3D" id="1.10.510.10">
    <property type="entry name" value="Transferase(Phosphotransferase) domain 1"/>
    <property type="match status" value="1"/>
</dbReference>
<feature type="domain" description="Protein kinase" evidence="13">
    <location>
        <begin position="473"/>
        <end position="748"/>
    </location>
</feature>
<evidence type="ECO:0000256" key="11">
    <source>
        <dbReference type="SAM" id="MobiDB-lite"/>
    </source>
</evidence>
<dbReference type="PANTHER" id="PTHR48007:SF47">
    <property type="entry name" value="PROTEIN KINASE DOMAIN-CONTAINING PROTEIN"/>
    <property type="match status" value="1"/>
</dbReference>
<evidence type="ECO:0000256" key="8">
    <source>
        <dbReference type="ARBA" id="ARBA00022989"/>
    </source>
</evidence>
<feature type="compositionally biased region" description="Polar residues" evidence="11">
    <location>
        <begin position="893"/>
        <end position="911"/>
    </location>
</feature>
<keyword evidence="3" id="KW-0597">Phosphoprotein</keyword>
<keyword evidence="14" id="KW-0808">Transferase</keyword>
<dbReference type="SUPFAM" id="SSF56112">
    <property type="entry name" value="Protein kinase-like (PK-like)"/>
    <property type="match status" value="1"/>
</dbReference>
<keyword evidence="14" id="KW-0418">Kinase</keyword>
<dbReference type="Gene3D" id="3.30.200.20">
    <property type="entry name" value="Phosphorylase Kinase, domain 1"/>
    <property type="match status" value="1"/>
</dbReference>
<gene>
    <name evidence="14" type="ORF">Sangu_1261100</name>
</gene>
<dbReference type="GO" id="GO:0004672">
    <property type="term" value="F:protein kinase activity"/>
    <property type="evidence" value="ECO:0007669"/>
    <property type="project" value="InterPro"/>
</dbReference>
<dbReference type="InterPro" id="IPR046959">
    <property type="entry name" value="PRK1-6/SRF4-like"/>
</dbReference>
<dbReference type="InterPro" id="IPR001611">
    <property type="entry name" value="Leu-rich_rpt"/>
</dbReference>
<dbReference type="PROSITE" id="PS51450">
    <property type="entry name" value="LRR"/>
    <property type="match status" value="1"/>
</dbReference>
<keyword evidence="10" id="KW-0325">Glycoprotein</keyword>
<reference evidence="14" key="1">
    <citation type="submission" date="2020-06" db="EMBL/GenBank/DDBJ databases">
        <authorList>
            <person name="Li T."/>
            <person name="Hu X."/>
            <person name="Zhang T."/>
            <person name="Song X."/>
            <person name="Zhang H."/>
            <person name="Dai N."/>
            <person name="Sheng W."/>
            <person name="Hou X."/>
            <person name="Wei L."/>
        </authorList>
    </citation>
    <scope>NUCLEOTIDE SEQUENCE</scope>
    <source>
        <strain evidence="14">G01</strain>
        <tissue evidence="14">Leaf</tissue>
    </source>
</reference>
<dbReference type="InterPro" id="IPR003591">
    <property type="entry name" value="Leu-rich_rpt_typical-subtyp"/>
</dbReference>
<evidence type="ECO:0000256" key="10">
    <source>
        <dbReference type="ARBA" id="ARBA00023180"/>
    </source>
</evidence>
<feature type="region of interest" description="Disordered" evidence="11">
    <location>
        <begin position="593"/>
        <end position="624"/>
    </location>
</feature>
<dbReference type="AlphaFoldDB" id="A0AAW2NL52"/>
<comment type="similarity">
    <text evidence="2">Belongs to the RLP family.</text>
</comment>
<dbReference type="FunFam" id="3.80.10.10:FF:000722">
    <property type="entry name" value="Leucine-rich repeat receptor-like protein kinase"/>
    <property type="match status" value="1"/>
</dbReference>
<dbReference type="InterPro" id="IPR000719">
    <property type="entry name" value="Prot_kinase_dom"/>
</dbReference>
<name>A0AAW2NL52_9LAMI</name>
<evidence type="ECO:0000259" key="13">
    <source>
        <dbReference type="PROSITE" id="PS50011"/>
    </source>
</evidence>
<dbReference type="Gene3D" id="1.10.418.10">
    <property type="entry name" value="Calponin-like domain"/>
    <property type="match status" value="1"/>
</dbReference>
<proteinExistence type="inferred from homology"/>
<accession>A0AAW2NL52</accession>
<evidence type="ECO:0000256" key="9">
    <source>
        <dbReference type="ARBA" id="ARBA00023136"/>
    </source>
</evidence>
<dbReference type="InterPro" id="IPR011009">
    <property type="entry name" value="Kinase-like_dom_sf"/>
</dbReference>
<evidence type="ECO:0000256" key="7">
    <source>
        <dbReference type="ARBA" id="ARBA00022737"/>
    </source>
</evidence>
<comment type="caution">
    <text evidence="14">The sequence shown here is derived from an EMBL/GenBank/DDBJ whole genome shotgun (WGS) entry which is preliminary data.</text>
</comment>
<keyword evidence="4" id="KW-0433">Leucine-rich repeat</keyword>
<evidence type="ECO:0000256" key="12">
    <source>
        <dbReference type="SAM" id="Phobius"/>
    </source>
</evidence>
<dbReference type="PROSITE" id="PS50011">
    <property type="entry name" value="PROTEIN_KINASE_DOM"/>
    <property type="match status" value="1"/>
</dbReference>
<dbReference type="EMBL" id="JACGWK010000007">
    <property type="protein sequence ID" value="KAL0343737.1"/>
    <property type="molecule type" value="Genomic_DNA"/>
</dbReference>
<dbReference type="InterPro" id="IPR032675">
    <property type="entry name" value="LRR_dom_sf"/>
</dbReference>
<keyword evidence="14" id="KW-0675">Receptor</keyword>
<dbReference type="InterPro" id="IPR013210">
    <property type="entry name" value="LRR_N_plant-typ"/>
</dbReference>
<dbReference type="InterPro" id="IPR036872">
    <property type="entry name" value="CH_dom_sf"/>
</dbReference>
<evidence type="ECO:0000256" key="6">
    <source>
        <dbReference type="ARBA" id="ARBA00022729"/>
    </source>
</evidence>
<evidence type="ECO:0000256" key="2">
    <source>
        <dbReference type="ARBA" id="ARBA00009592"/>
    </source>
</evidence>
<dbReference type="SMART" id="SM00369">
    <property type="entry name" value="LRR_TYP"/>
    <property type="match status" value="3"/>
</dbReference>
<feature type="region of interest" description="Disordered" evidence="11">
    <location>
        <begin position="422"/>
        <end position="451"/>
    </location>
</feature>
<sequence>MMSFQCCSDLLHLWRWRILGFLLLLGAPVLGLNNDGLLLMSFKYSVLSDPFGVLQGWNYNDETPCSWKGVTCGTPGSADAYFRVTALSLPDSGLLGEVPATLGMIEHLRSLNLSNNSINGSIPPSIFNASKLQVLDFSNNLISGGLPELVGNLKNLQVLNLSDNALAGNLPGNLTTLQNLTALSLKSNYFFGSLPGGFNSVRVLDLSSNLINGSLPPDFGGGNLAYLNVSFNRLSGVIPPEFAAKIPGNATVDLAFNNLTGPIPDSNLFFNQDAKSYSGNTELCGKPLKNLCPIPSSIATLPNASVQESPPAIAAIPKTIDSNPATAFPDSAAAGNPPQVKRTGLRTGTILGIVIGDVAGVAVLVLVFVYVYLLKKRKTLNNAVRKEAESAKDFDWASSASSSEEYNWLRSWTCLKKQRHAADDDGGESISESTSSESEDTEISHKNQEMRQKNGALVTVDGEKQLELETLLKASAYILGASGSSIMYKAVLDDGTTLAVRRIGENGVERFRDFENQVRVIAKLVHPNLVRIRGFYWGTDEKLIIYDFVPNGSLANARYRKAGSSPCHLPWEMRLKIAKGDFGLERLVAGDNSSKAGGSARNFGSKRSTASRDSFQDYSIGPTPSPSPSIIGMSPYHAPESLRSLKPNPKWDVFSFGVVLLELLTGKVIVSDETGPALAIGASTSADEDKGKILRIADMTIRADMEGKEEALLALLRLGYGCICAVPQKRPSMKEVLQALERTSSSSLNLRFRSEFEENGDQYRNDGLGILCWPIGNSCLDQFYSPSQPLQSRRGLHWCCSMPADGCRSPGMVPMHKVNFDAKNEYEMIQNYKVLQDVFNKLKITKLQSFGKKRGLQGWKRAGQEICTITTSSKNSASVPKHATHNGRKTDAPHSNTASQSVKAARPSSSGGPPVYPEAERKMFEQQVVEAIKRILYAADDDASVVAEAQAMISDHQQQVGQLGVLSEETEEKLKADSQKRKSIINVDVDAVASNISSPRQRFSDASDVHCSGSPLVTY</sequence>
<keyword evidence="5 12" id="KW-0812">Transmembrane</keyword>
<dbReference type="PANTHER" id="PTHR48007">
    <property type="entry name" value="LEUCINE-RICH REPEAT RECEPTOR-LIKE PROTEIN KINASE PXC1"/>
    <property type="match status" value="1"/>
</dbReference>
<comment type="subcellular location">
    <subcellularLocation>
        <location evidence="1">Membrane</location>
        <topology evidence="1">Single-pass type I membrane protein</topology>
    </subcellularLocation>
</comment>
<dbReference type="GO" id="GO:0005524">
    <property type="term" value="F:ATP binding"/>
    <property type="evidence" value="ECO:0007669"/>
    <property type="project" value="InterPro"/>
</dbReference>
<evidence type="ECO:0000256" key="5">
    <source>
        <dbReference type="ARBA" id="ARBA00022692"/>
    </source>
</evidence>
<feature type="compositionally biased region" description="Polar residues" evidence="11">
    <location>
        <begin position="605"/>
        <end position="617"/>
    </location>
</feature>
<dbReference type="GO" id="GO:0006952">
    <property type="term" value="P:defense response"/>
    <property type="evidence" value="ECO:0007669"/>
    <property type="project" value="UniProtKB-ARBA"/>
</dbReference>
<dbReference type="SUPFAM" id="SSF52058">
    <property type="entry name" value="L domain-like"/>
    <property type="match status" value="1"/>
</dbReference>
<dbReference type="Pfam" id="PF13855">
    <property type="entry name" value="LRR_8"/>
    <property type="match status" value="1"/>
</dbReference>
<feature type="region of interest" description="Disordered" evidence="11">
    <location>
        <begin position="872"/>
        <end position="917"/>
    </location>
</feature>
<evidence type="ECO:0000256" key="1">
    <source>
        <dbReference type="ARBA" id="ARBA00004479"/>
    </source>
</evidence>
<dbReference type="Gene3D" id="3.80.10.10">
    <property type="entry name" value="Ribonuclease Inhibitor"/>
    <property type="match status" value="2"/>
</dbReference>
<dbReference type="GO" id="GO:0016020">
    <property type="term" value="C:membrane"/>
    <property type="evidence" value="ECO:0007669"/>
    <property type="project" value="UniProtKB-SubCell"/>
</dbReference>
<dbReference type="GO" id="GO:0051707">
    <property type="term" value="P:response to other organism"/>
    <property type="evidence" value="ECO:0007669"/>
    <property type="project" value="UniProtKB-ARBA"/>
</dbReference>
<organism evidence="14">
    <name type="scientific">Sesamum angustifolium</name>
    <dbReference type="NCBI Taxonomy" id="2727405"/>
    <lineage>
        <taxon>Eukaryota</taxon>
        <taxon>Viridiplantae</taxon>
        <taxon>Streptophyta</taxon>
        <taxon>Embryophyta</taxon>
        <taxon>Tracheophyta</taxon>
        <taxon>Spermatophyta</taxon>
        <taxon>Magnoliopsida</taxon>
        <taxon>eudicotyledons</taxon>
        <taxon>Gunneridae</taxon>
        <taxon>Pentapetalae</taxon>
        <taxon>asterids</taxon>
        <taxon>lamiids</taxon>
        <taxon>Lamiales</taxon>
        <taxon>Pedaliaceae</taxon>
        <taxon>Sesamum</taxon>
    </lineage>
</organism>
<dbReference type="Pfam" id="PF00069">
    <property type="entry name" value="Pkinase"/>
    <property type="match status" value="1"/>
</dbReference>
<reference evidence="14" key="2">
    <citation type="journal article" date="2024" name="Plant">
        <title>Genomic evolution and insights into agronomic trait innovations of Sesamum species.</title>
        <authorList>
            <person name="Miao H."/>
            <person name="Wang L."/>
            <person name="Qu L."/>
            <person name="Liu H."/>
            <person name="Sun Y."/>
            <person name="Le M."/>
            <person name="Wang Q."/>
            <person name="Wei S."/>
            <person name="Zheng Y."/>
            <person name="Lin W."/>
            <person name="Duan Y."/>
            <person name="Cao H."/>
            <person name="Xiong S."/>
            <person name="Wang X."/>
            <person name="Wei L."/>
            <person name="Li C."/>
            <person name="Ma Q."/>
            <person name="Ju M."/>
            <person name="Zhao R."/>
            <person name="Li G."/>
            <person name="Mu C."/>
            <person name="Tian Q."/>
            <person name="Mei H."/>
            <person name="Zhang T."/>
            <person name="Gao T."/>
            <person name="Zhang H."/>
        </authorList>
    </citation>
    <scope>NUCLEOTIDE SEQUENCE</scope>
    <source>
        <strain evidence="14">G01</strain>
    </source>
</reference>
<evidence type="ECO:0000313" key="14">
    <source>
        <dbReference type="EMBL" id="KAL0343737.1"/>
    </source>
</evidence>